<dbReference type="EMBL" id="MN740593">
    <property type="protein sequence ID" value="QHS77819.1"/>
    <property type="molecule type" value="Genomic_DNA"/>
</dbReference>
<name>A0A6C0ADL3_9ZZZZ</name>
<proteinExistence type="predicted"/>
<protein>
    <submittedName>
        <fullName evidence="1">Uncharacterized protein</fullName>
    </submittedName>
</protein>
<reference evidence="1" key="1">
    <citation type="journal article" date="2020" name="Nature">
        <title>Giant virus diversity and host interactions through global metagenomics.</title>
        <authorList>
            <person name="Schulz F."/>
            <person name="Roux S."/>
            <person name="Paez-Espino D."/>
            <person name="Jungbluth S."/>
            <person name="Walsh D.A."/>
            <person name="Denef V.J."/>
            <person name="McMahon K.D."/>
            <person name="Konstantinidis K.T."/>
            <person name="Eloe-Fadrosh E.A."/>
            <person name="Kyrpides N.C."/>
            <person name="Woyke T."/>
        </authorList>
    </citation>
    <scope>NUCLEOTIDE SEQUENCE</scope>
    <source>
        <strain evidence="1">GVMAG-S-1021933-23</strain>
    </source>
</reference>
<accession>A0A6C0ADL3</accession>
<evidence type="ECO:0000313" key="1">
    <source>
        <dbReference type="EMBL" id="QHS77819.1"/>
    </source>
</evidence>
<sequence length="60" mass="7283">MQVALYGNFVIIKKIKKLYMYFSVPDKKEHFFLKSYKNIYKFFKLDKLIWDGVVIKSITL</sequence>
<dbReference type="AlphaFoldDB" id="A0A6C0ADL3"/>
<organism evidence="1">
    <name type="scientific">viral metagenome</name>
    <dbReference type="NCBI Taxonomy" id="1070528"/>
    <lineage>
        <taxon>unclassified sequences</taxon>
        <taxon>metagenomes</taxon>
        <taxon>organismal metagenomes</taxon>
    </lineage>
</organism>